<gene>
    <name evidence="1" type="primary">yqaB</name>
    <name evidence="1" type="ORF">NCTC11391_01770</name>
</gene>
<evidence type="ECO:0000313" key="1">
    <source>
        <dbReference type="EMBL" id="SUN36832.1"/>
    </source>
</evidence>
<dbReference type="EMBL" id="UHFA01000002">
    <property type="protein sequence ID" value="SUN36832.1"/>
    <property type="molecule type" value="Genomic_DNA"/>
</dbReference>
<keyword evidence="1" id="KW-0378">Hydrolase</keyword>
<dbReference type="SFLD" id="SFLDS00003">
    <property type="entry name" value="Haloacid_Dehalogenase"/>
    <property type="match status" value="1"/>
</dbReference>
<protein>
    <submittedName>
        <fullName evidence="1">Haloacid dehalogenase-like hydrolase</fullName>
        <ecNumber evidence="1">3.1.3.-</ecNumber>
    </submittedName>
</protein>
<reference evidence="1 2" key="1">
    <citation type="submission" date="2018-06" db="EMBL/GenBank/DDBJ databases">
        <authorList>
            <consortium name="Pathogen Informatics"/>
            <person name="Doyle S."/>
        </authorList>
    </citation>
    <scope>NUCLEOTIDE SEQUENCE [LARGE SCALE GENOMIC DNA]</scope>
    <source>
        <strain evidence="2">NCTC 11391</strain>
    </source>
</reference>
<dbReference type="InterPro" id="IPR006439">
    <property type="entry name" value="HAD-SF_hydro_IA"/>
</dbReference>
<dbReference type="GO" id="GO:0005829">
    <property type="term" value="C:cytosol"/>
    <property type="evidence" value="ECO:0007669"/>
    <property type="project" value="TreeGrafter"/>
</dbReference>
<dbReference type="Pfam" id="PF13419">
    <property type="entry name" value="HAD_2"/>
    <property type="match status" value="1"/>
</dbReference>
<proteinExistence type="predicted"/>
<dbReference type="InterPro" id="IPR023198">
    <property type="entry name" value="PGP-like_dom2"/>
</dbReference>
<organism evidence="1 2">
    <name type="scientific">Streptococcus downei MFe28</name>
    <dbReference type="NCBI Taxonomy" id="764290"/>
    <lineage>
        <taxon>Bacteria</taxon>
        <taxon>Bacillati</taxon>
        <taxon>Bacillota</taxon>
        <taxon>Bacilli</taxon>
        <taxon>Lactobacillales</taxon>
        <taxon>Streptococcaceae</taxon>
        <taxon>Streptococcus</taxon>
    </lineage>
</organism>
<accession>A0A380JFS9</accession>
<dbReference type="Gene3D" id="1.10.150.240">
    <property type="entry name" value="Putative phosphatase, domain 2"/>
    <property type="match status" value="1"/>
</dbReference>
<dbReference type="InterPro" id="IPR023214">
    <property type="entry name" value="HAD_sf"/>
</dbReference>
<keyword evidence="2" id="KW-1185">Reference proteome</keyword>
<dbReference type="SFLD" id="SFLDG01129">
    <property type="entry name" value="C1.5:_HAD__Beta-PGM__Phosphata"/>
    <property type="match status" value="1"/>
</dbReference>
<dbReference type="GO" id="GO:0006281">
    <property type="term" value="P:DNA repair"/>
    <property type="evidence" value="ECO:0007669"/>
    <property type="project" value="TreeGrafter"/>
</dbReference>
<dbReference type="NCBIfam" id="TIGR01549">
    <property type="entry name" value="HAD-SF-IA-v1"/>
    <property type="match status" value="1"/>
</dbReference>
<name>A0A380JFS9_STRDO</name>
<dbReference type="InterPro" id="IPR036412">
    <property type="entry name" value="HAD-like_sf"/>
</dbReference>
<evidence type="ECO:0000313" key="2">
    <source>
        <dbReference type="Proteomes" id="UP000254082"/>
    </source>
</evidence>
<dbReference type="Gene3D" id="3.40.50.1000">
    <property type="entry name" value="HAD superfamily/HAD-like"/>
    <property type="match status" value="1"/>
</dbReference>
<dbReference type="InterPro" id="IPR050155">
    <property type="entry name" value="HAD-like_hydrolase_sf"/>
</dbReference>
<dbReference type="GO" id="GO:0008967">
    <property type="term" value="F:phosphoglycolate phosphatase activity"/>
    <property type="evidence" value="ECO:0007669"/>
    <property type="project" value="TreeGrafter"/>
</dbReference>
<sequence>MQNRAKYAIIKIMKFHDYIWDLGGTLLDNYETSTRAFCQTLKEFGQKADHDQVYAKLKISTDAAIAHFIPDQPSFRAHYKNREAQALAKPVLFAGAKELLAKIVNQGGRNFMISHRNHLVLDILKKAGINQYFTEVVTSESEFARKPNPESMLYLKNKYAMTSALAIGDREIDLQAARAAGIEAQLFDGEKLLLETVV</sequence>
<dbReference type="InterPro" id="IPR041492">
    <property type="entry name" value="HAD_2"/>
</dbReference>
<dbReference type="PANTHER" id="PTHR43434">
    <property type="entry name" value="PHOSPHOGLYCOLATE PHOSPHATASE"/>
    <property type="match status" value="1"/>
</dbReference>
<dbReference type="AlphaFoldDB" id="A0A380JFS9"/>
<dbReference type="Proteomes" id="UP000254082">
    <property type="component" value="Unassembled WGS sequence"/>
</dbReference>
<dbReference type="SUPFAM" id="SSF56784">
    <property type="entry name" value="HAD-like"/>
    <property type="match status" value="1"/>
</dbReference>
<dbReference type="PANTHER" id="PTHR43434:SF25">
    <property type="entry name" value="PHOSPHOGLYCOLATE PHOSPHATASE"/>
    <property type="match status" value="1"/>
</dbReference>
<dbReference type="EC" id="3.1.3.-" evidence="1"/>